<dbReference type="GO" id="GO:0004527">
    <property type="term" value="F:exonuclease activity"/>
    <property type="evidence" value="ECO:0007669"/>
    <property type="project" value="UniProtKB-KW"/>
</dbReference>
<accession>A0A4U3KTL1</accession>
<evidence type="ECO:0000256" key="11">
    <source>
        <dbReference type="ARBA" id="ARBA00032922"/>
    </source>
</evidence>
<comment type="caution">
    <text evidence="13">The sequence shown here is derived from an EMBL/GenBank/DDBJ whole genome shotgun (WGS) entry which is preliminary data.</text>
</comment>
<comment type="similarity">
    <text evidence="1">Belongs to the CRISPR-associated Cas10/Csm1 family.</text>
</comment>
<evidence type="ECO:0000256" key="9">
    <source>
        <dbReference type="ARBA" id="ARBA00022840"/>
    </source>
</evidence>
<evidence type="ECO:0000313" key="13">
    <source>
        <dbReference type="EMBL" id="TKK65855.1"/>
    </source>
</evidence>
<dbReference type="Pfam" id="PF18211">
    <property type="entry name" value="Csm1_B"/>
    <property type="match status" value="1"/>
</dbReference>
<dbReference type="OrthoDB" id="9768769at2"/>
<dbReference type="GO" id="GO:0005524">
    <property type="term" value="F:ATP binding"/>
    <property type="evidence" value="ECO:0007669"/>
    <property type="project" value="UniProtKB-KW"/>
</dbReference>
<dbReference type="Proteomes" id="UP000305848">
    <property type="component" value="Unassembled WGS sequence"/>
</dbReference>
<evidence type="ECO:0000256" key="8">
    <source>
        <dbReference type="ARBA" id="ARBA00022839"/>
    </source>
</evidence>
<evidence type="ECO:0000256" key="10">
    <source>
        <dbReference type="ARBA" id="ARBA00023118"/>
    </source>
</evidence>
<evidence type="ECO:0000256" key="4">
    <source>
        <dbReference type="ARBA" id="ARBA00022722"/>
    </source>
</evidence>
<evidence type="ECO:0000256" key="6">
    <source>
        <dbReference type="ARBA" id="ARBA00022759"/>
    </source>
</evidence>
<dbReference type="Gene3D" id="3.30.70.270">
    <property type="match status" value="1"/>
</dbReference>
<dbReference type="AlphaFoldDB" id="A0A4U3KTL1"/>
<dbReference type="RefSeq" id="WP_137263406.1">
    <property type="nucleotide sequence ID" value="NZ_SZQL01000018.1"/>
</dbReference>
<dbReference type="GO" id="GO:0004519">
    <property type="term" value="F:endonuclease activity"/>
    <property type="evidence" value="ECO:0007669"/>
    <property type="project" value="UniProtKB-KW"/>
</dbReference>
<keyword evidence="4" id="KW-0540">Nuclease</keyword>
<keyword evidence="3" id="KW-0808">Transferase</keyword>
<proteinExistence type="inferred from homology"/>
<dbReference type="PROSITE" id="PS50887">
    <property type="entry name" value="GGDEF"/>
    <property type="match status" value="1"/>
</dbReference>
<dbReference type="Pfam" id="PF22335">
    <property type="entry name" value="Cas10-Cmr2_palm2"/>
    <property type="match status" value="1"/>
</dbReference>
<dbReference type="PANTHER" id="PTHR36528:SF1">
    <property type="entry name" value="CRISPR SYSTEM SINGLE-STRAND-SPECIFIC DEOXYRIBONUCLEASE CAS10_CSM1 (SUBTYPE III-A)"/>
    <property type="match status" value="1"/>
</dbReference>
<dbReference type="InterPro" id="IPR013408">
    <property type="entry name" value="Cas10/Csm1"/>
</dbReference>
<evidence type="ECO:0000256" key="2">
    <source>
        <dbReference type="ARBA" id="ARBA00014333"/>
    </source>
</evidence>
<evidence type="ECO:0000313" key="14">
    <source>
        <dbReference type="Proteomes" id="UP000305848"/>
    </source>
</evidence>
<dbReference type="InterPro" id="IPR000160">
    <property type="entry name" value="GGDEF_dom"/>
</dbReference>
<keyword evidence="10" id="KW-0051">Antiviral defense</keyword>
<keyword evidence="6" id="KW-0255">Endonuclease</keyword>
<evidence type="ECO:0000256" key="7">
    <source>
        <dbReference type="ARBA" id="ARBA00022801"/>
    </source>
</evidence>
<dbReference type="SUPFAM" id="SSF109604">
    <property type="entry name" value="HD-domain/PDEase-like"/>
    <property type="match status" value="1"/>
</dbReference>
<dbReference type="NCBIfam" id="TIGR02578">
    <property type="entry name" value="cas_TM1811_Csm1"/>
    <property type="match status" value="1"/>
</dbReference>
<dbReference type="InterPro" id="IPR052117">
    <property type="entry name" value="Cas10/Csm1_subtype-III-A"/>
</dbReference>
<dbReference type="InterPro" id="IPR054767">
    <property type="entry name" value="Cas10-Cmr2_palm2"/>
</dbReference>
<evidence type="ECO:0000256" key="3">
    <source>
        <dbReference type="ARBA" id="ARBA00022679"/>
    </source>
</evidence>
<keyword evidence="7" id="KW-0378">Hydrolase</keyword>
<organism evidence="13 14">
    <name type="scientific">Ilyomonas limi</name>
    <dbReference type="NCBI Taxonomy" id="2575867"/>
    <lineage>
        <taxon>Bacteria</taxon>
        <taxon>Pseudomonadati</taxon>
        <taxon>Bacteroidota</taxon>
        <taxon>Chitinophagia</taxon>
        <taxon>Chitinophagales</taxon>
        <taxon>Chitinophagaceae</taxon>
        <taxon>Ilyomonas</taxon>
    </lineage>
</organism>
<keyword evidence="5" id="KW-0547">Nucleotide-binding</keyword>
<dbReference type="GO" id="GO:0051607">
    <property type="term" value="P:defense response to virus"/>
    <property type="evidence" value="ECO:0007669"/>
    <property type="project" value="UniProtKB-KW"/>
</dbReference>
<protein>
    <recommendedName>
        <fullName evidence="2">CRISPR system single-strand-specific deoxyribonuclease Cas10/Csm1 (subtype III-A)</fullName>
    </recommendedName>
    <alternativeName>
        <fullName evidence="11">Cyclic oligoadenylate synthase</fullName>
    </alternativeName>
</protein>
<dbReference type="InterPro" id="IPR041062">
    <property type="entry name" value="Csm1_B"/>
</dbReference>
<evidence type="ECO:0000259" key="12">
    <source>
        <dbReference type="PROSITE" id="PS50887"/>
    </source>
</evidence>
<dbReference type="EMBL" id="SZQL01000018">
    <property type="protein sequence ID" value="TKK65855.1"/>
    <property type="molecule type" value="Genomic_DNA"/>
</dbReference>
<name>A0A4U3KTL1_9BACT</name>
<sequence>MDYIREQIYLAGLLHDIGKFYQRADESGASTSKNLSDNVKGLERIICPLHPVSKKYSHKHVLWTAQFFEDFESHLKQYLMFTPEFSYDAMLRLAAAHHQPTSFPERIIRKADHYSSGADRSVSTEAWKDAEEEGDKKWDAFKRISMRSVFDEVSLTESKKISEIHKLPISEIKLDRSFFPEQSDSENTYEEVWKKFIAELQLIQSRDCHSFNESLLFLLEKYMSRIPASTINLPDVSLYDHLKTTAAFAISLYDYVVDKHYFQSETLPDKDEKPFALIGGDLSGIQQFIYNIIARGAAKNLKGRSFYLQLLVDNIVQLILNEFALLSGNIIYASGGGFYILTANTINLPEKLKKLEEKIVEHLFNAHGTSLFLALDYVPFGEADLFYKEGSSRTIGDIWKELSDKLSAKKSQRFSHLLSTKFKEFFEPIAVSPEKAKDAITGEELSEGAYKLDKEDNGRGALMINKTTYQQIELGKKLKDADYWIFSQKELSYFPDKAFEPLGLNLYNYFVSEIRLKEYEERLKGSADNVRVLRINNTNFLQSASKGINNVYGFEWYGGNKYAINQFGEPKVFEELSGITLNAPNSKEDAKRESGPSLVRLGVLRMDVDNLGTIFRRGLPESKRSFSRYSTLSRSLDYFFKGYINTIWKDNKEFSMYTQIIYSGGDDLFIVGKWDVVIEMAYAIQKEFKEWVCHNPDITLSGGMASVGPKFPLLKAATYSERFEKAAKDYITDKSAKNAFSFINYTQYISGKPQEITMAFNWPNEFPYILQLKEYIKVLLYKKDIAEGFPSAMYNLMQQADFYYDEKERRYLPKAVRVIWLTAYQFKRSAQEKSDAAKSFYKSWVQNIMTGRIDEVPDTSYHALQLLATAARWASLEERSKL</sequence>
<dbReference type="PANTHER" id="PTHR36528">
    <property type="entry name" value="CRISPR SYSTEM SINGLE-STRAND-SPECIFIC DEOXYRIBONUCLEASE CAS10/CSM1 (SUBTYPE III-A)"/>
    <property type="match status" value="1"/>
</dbReference>
<feature type="domain" description="GGDEF" evidence="12">
    <location>
        <begin position="599"/>
        <end position="745"/>
    </location>
</feature>
<dbReference type="InterPro" id="IPR043128">
    <property type="entry name" value="Rev_trsase/Diguanyl_cyclase"/>
</dbReference>
<keyword evidence="8" id="KW-0269">Exonuclease</keyword>
<evidence type="ECO:0000256" key="1">
    <source>
        <dbReference type="ARBA" id="ARBA00005700"/>
    </source>
</evidence>
<evidence type="ECO:0000256" key="5">
    <source>
        <dbReference type="ARBA" id="ARBA00022741"/>
    </source>
</evidence>
<gene>
    <name evidence="13" type="primary">cas10</name>
    <name evidence="13" type="ORF">FC093_19075</name>
</gene>
<keyword evidence="9" id="KW-0067">ATP-binding</keyword>
<reference evidence="13 14" key="1">
    <citation type="submission" date="2019-05" db="EMBL/GenBank/DDBJ databases">
        <title>Panacibacter sp. strain 17mud1-8 Genome sequencing and assembly.</title>
        <authorList>
            <person name="Chhetri G."/>
        </authorList>
    </citation>
    <scope>NUCLEOTIDE SEQUENCE [LARGE SCALE GENOMIC DNA]</scope>
    <source>
        <strain evidence="13 14">17mud1-8</strain>
    </source>
</reference>
<keyword evidence="14" id="KW-1185">Reference proteome</keyword>
<dbReference type="GO" id="GO:0016740">
    <property type="term" value="F:transferase activity"/>
    <property type="evidence" value="ECO:0007669"/>
    <property type="project" value="UniProtKB-KW"/>
</dbReference>